<dbReference type="PANTHER" id="PTHR12141">
    <property type="entry name" value="ARFAPTIN-RELATED"/>
    <property type="match status" value="1"/>
</dbReference>
<dbReference type="InterPro" id="IPR027267">
    <property type="entry name" value="AH/BAR_dom_sf"/>
</dbReference>
<dbReference type="GO" id="GO:0070273">
    <property type="term" value="F:phosphatidylinositol-4-phosphate binding"/>
    <property type="evidence" value="ECO:0007669"/>
    <property type="project" value="UniProtKB-ARBA"/>
</dbReference>
<comment type="subcellular location">
    <subcellularLocation>
        <location evidence="1">Golgi apparatus membrane</location>
    </subcellularLocation>
    <subcellularLocation>
        <location evidence="2">Golgi apparatus</location>
        <location evidence="2">trans-Golgi network</location>
    </subcellularLocation>
</comment>
<dbReference type="VEuPathDB" id="VectorBase:GBRI032102"/>
<dbReference type="SUPFAM" id="SSF103657">
    <property type="entry name" value="BAR/IMD domain-like"/>
    <property type="match status" value="2"/>
</dbReference>
<organism evidence="9 10">
    <name type="scientific">Glossina brevipalpis</name>
    <dbReference type="NCBI Taxonomy" id="37001"/>
    <lineage>
        <taxon>Eukaryota</taxon>
        <taxon>Metazoa</taxon>
        <taxon>Ecdysozoa</taxon>
        <taxon>Arthropoda</taxon>
        <taxon>Hexapoda</taxon>
        <taxon>Insecta</taxon>
        <taxon>Pterygota</taxon>
        <taxon>Neoptera</taxon>
        <taxon>Endopterygota</taxon>
        <taxon>Diptera</taxon>
        <taxon>Brachycera</taxon>
        <taxon>Muscomorpha</taxon>
        <taxon>Hippoboscoidea</taxon>
        <taxon>Glossinidae</taxon>
        <taxon>Glossina</taxon>
    </lineage>
</organism>
<dbReference type="InterPro" id="IPR030798">
    <property type="entry name" value="Arfaptin_fam"/>
</dbReference>
<dbReference type="Pfam" id="PF10545">
    <property type="entry name" value="MADF_DNA_bdg"/>
    <property type="match status" value="1"/>
</dbReference>
<sequence>MAHSVHVERSIHEMLKDTPSMNESDAAVHTGTEASSSSPPFAPPTSLPLRNHSVCLLYLAPTTPMSPSSPQNGLDTSLLRTGASKIDTIKNWSISTYKCTRQIMLEKLGKSQRTVDSELEAQIEQLRDTQRKYLSILRLARAFSSHFHHVVITQHALADAFADLAQKNPELQKEFNCNSESQRSLTKNGELLLNALNFFISSVNTLCNKTIDDTLLTIRQYETARVEFDAYRMDLENAKPEMPQSPISEDIHKNYLQHKELYEKLRTDVAIKMQFLDENRMTSTIAKRKRGRPRLDEPSEFNNFDLNLIQEFKKHPIFYDRTHPEHRNREYTNRIWQRIALSLNSSMNHVKTRIHQLRNRHSLEKRRAEALQLHDNSATSQWCLYKYMTFLNPYIKSRRPNSLPTAMKGNRPSISSINGEEEAPADTQIALNGHSLSNEDHRHLPSPKLNNNSPQPSSENNSNDLPATLECNGQEKFKAFGQFLTSCLIEMDEIQALHLVEKFTIDLTTMAHSVHVERSIHEMLKDTPSMNESDAAVHTGTEASSSSPPFAPPTSLPLRNHSVCLLYLAPTTPMSPSSPQNGLDTSLLRTGASKIDTIKNWSISTYKCTRQIMLEKLGKSQRTVDSELEAQIEQLRDTQRKYLSILRLARAFSSHFHHVVITQHALADAFADLAQKNPELQKEFNCNSESQRSLTKNGELLLNALNFFISSVNTLCNKTIDDTLLTIRQYETARVEFDAYRMDLENAKPEMPQSPISEDIHKNYLQHKELYEKLRTDVAIKMQFLDENRIKVMHKQLVLLHNAIAAYFSGNAHALESTLKQFNIKVNICDMKLLSDLKTPNTTTGSWLEQ</sequence>
<dbReference type="PROSITE" id="PS51029">
    <property type="entry name" value="MADF"/>
    <property type="match status" value="1"/>
</dbReference>
<evidence type="ECO:0000256" key="2">
    <source>
        <dbReference type="ARBA" id="ARBA00004601"/>
    </source>
</evidence>
<accession>A0A1A9WU48</accession>
<dbReference type="PANTHER" id="PTHR12141:SF5">
    <property type="entry name" value="ARFAPTIN"/>
    <property type="match status" value="1"/>
</dbReference>
<dbReference type="FunFam" id="1.20.1270.60:FF:000003">
    <property type="entry name" value="arfaptin-2 isoform X1"/>
    <property type="match status" value="1"/>
</dbReference>
<dbReference type="GO" id="GO:0019904">
    <property type="term" value="F:protein domain specific binding"/>
    <property type="evidence" value="ECO:0007669"/>
    <property type="project" value="InterPro"/>
</dbReference>
<evidence type="ECO:0000256" key="3">
    <source>
        <dbReference type="ARBA" id="ARBA00022553"/>
    </source>
</evidence>
<feature type="region of interest" description="Disordered" evidence="6">
    <location>
        <begin position="398"/>
        <end position="424"/>
    </location>
</feature>
<evidence type="ECO:0000256" key="1">
    <source>
        <dbReference type="ARBA" id="ARBA00004394"/>
    </source>
</evidence>
<keyword evidence="4" id="KW-0333">Golgi apparatus</keyword>
<evidence type="ECO:0000259" key="7">
    <source>
        <dbReference type="PROSITE" id="PS50870"/>
    </source>
</evidence>
<evidence type="ECO:0000256" key="5">
    <source>
        <dbReference type="ARBA" id="ARBA00023136"/>
    </source>
</evidence>
<reference evidence="10" key="1">
    <citation type="submission" date="2014-03" db="EMBL/GenBank/DDBJ databases">
        <authorList>
            <person name="Aksoy S."/>
            <person name="Warren W."/>
            <person name="Wilson R.K."/>
        </authorList>
    </citation>
    <scope>NUCLEOTIDE SEQUENCE [LARGE SCALE GENOMIC DNA]</scope>
    <source>
        <strain evidence="10">IAEA</strain>
    </source>
</reference>
<name>A0A1A9WU48_9MUSC</name>
<evidence type="ECO:0000313" key="9">
    <source>
        <dbReference type="EnsemblMetazoa" id="GBRI032102-PA"/>
    </source>
</evidence>
<dbReference type="GO" id="GO:0032588">
    <property type="term" value="C:trans-Golgi network membrane"/>
    <property type="evidence" value="ECO:0007669"/>
    <property type="project" value="UniProtKB-ARBA"/>
</dbReference>
<evidence type="ECO:0000256" key="4">
    <source>
        <dbReference type="ARBA" id="ARBA00023034"/>
    </source>
</evidence>
<evidence type="ECO:0000259" key="8">
    <source>
        <dbReference type="PROSITE" id="PS51029"/>
    </source>
</evidence>
<evidence type="ECO:0008006" key="11">
    <source>
        <dbReference type="Google" id="ProtNLM"/>
    </source>
</evidence>
<keyword evidence="10" id="KW-1185">Reference proteome</keyword>
<keyword evidence="5" id="KW-0472">Membrane</keyword>
<dbReference type="SMART" id="SM01015">
    <property type="entry name" value="Arfaptin"/>
    <property type="match status" value="2"/>
</dbReference>
<protein>
    <recommendedName>
        <fullName evidence="11">AH domain-containing protein</fullName>
    </recommendedName>
</protein>
<dbReference type="GO" id="GO:0034315">
    <property type="term" value="P:regulation of Arp2/3 complex-mediated actin nucleation"/>
    <property type="evidence" value="ECO:0007669"/>
    <property type="project" value="TreeGrafter"/>
</dbReference>
<dbReference type="SMART" id="SM00595">
    <property type="entry name" value="MADF"/>
    <property type="match status" value="1"/>
</dbReference>
<evidence type="ECO:0000313" key="10">
    <source>
        <dbReference type="Proteomes" id="UP000091820"/>
    </source>
</evidence>
<feature type="region of interest" description="Disordered" evidence="6">
    <location>
        <begin position="526"/>
        <end position="553"/>
    </location>
</feature>
<dbReference type="CDD" id="cd07660">
    <property type="entry name" value="BAR_Arfaptin"/>
    <property type="match status" value="1"/>
</dbReference>
<dbReference type="InterPro" id="IPR010504">
    <property type="entry name" value="AH_dom"/>
</dbReference>
<feature type="compositionally biased region" description="Low complexity" evidence="6">
    <location>
        <begin position="450"/>
        <end position="463"/>
    </location>
</feature>
<feature type="compositionally biased region" description="Basic and acidic residues" evidence="6">
    <location>
        <begin position="1"/>
        <end position="16"/>
    </location>
</feature>
<dbReference type="GO" id="GO:0005829">
    <property type="term" value="C:cytosol"/>
    <property type="evidence" value="ECO:0007669"/>
    <property type="project" value="UniProtKB-ARBA"/>
</dbReference>
<dbReference type="PROSITE" id="PS50870">
    <property type="entry name" value="AH"/>
    <property type="match status" value="2"/>
</dbReference>
<dbReference type="Gene3D" id="1.20.1270.60">
    <property type="entry name" value="Arfaptin homology (AH) domain/BAR domain"/>
    <property type="match status" value="2"/>
</dbReference>
<dbReference type="Proteomes" id="UP000091820">
    <property type="component" value="Unassembled WGS sequence"/>
</dbReference>
<reference evidence="9" key="2">
    <citation type="submission" date="2020-05" db="UniProtKB">
        <authorList>
            <consortium name="EnsemblMetazoa"/>
        </authorList>
    </citation>
    <scope>IDENTIFICATION</scope>
    <source>
        <strain evidence="9">IAEA</strain>
    </source>
</reference>
<dbReference type="InterPro" id="IPR006578">
    <property type="entry name" value="MADF-dom"/>
</dbReference>
<feature type="region of interest" description="Disordered" evidence="6">
    <location>
        <begin position="1"/>
        <end position="45"/>
    </location>
</feature>
<dbReference type="GO" id="GO:0006886">
    <property type="term" value="P:intracellular protein transport"/>
    <property type="evidence" value="ECO:0007669"/>
    <property type="project" value="TreeGrafter"/>
</dbReference>
<dbReference type="AlphaFoldDB" id="A0A1A9WU48"/>
<dbReference type="STRING" id="37001.A0A1A9WU48"/>
<dbReference type="EnsemblMetazoa" id="GBRI032102-RA">
    <property type="protein sequence ID" value="GBRI032102-PA"/>
    <property type="gene ID" value="GBRI032102"/>
</dbReference>
<feature type="domain" description="MADF" evidence="8">
    <location>
        <begin position="307"/>
        <end position="396"/>
    </location>
</feature>
<feature type="region of interest" description="Disordered" evidence="6">
    <location>
        <begin position="437"/>
        <end position="468"/>
    </location>
</feature>
<proteinExistence type="predicted"/>
<keyword evidence="3" id="KW-0597">Phosphoprotein</keyword>
<evidence type="ECO:0000256" key="6">
    <source>
        <dbReference type="SAM" id="MobiDB-lite"/>
    </source>
</evidence>
<feature type="domain" description="AH" evidence="7">
    <location>
        <begin position="623"/>
        <end position="820"/>
    </location>
</feature>
<dbReference type="Pfam" id="PF06456">
    <property type="entry name" value="Arfaptin"/>
    <property type="match status" value="2"/>
</dbReference>
<dbReference type="GO" id="GO:0000139">
    <property type="term" value="C:Golgi membrane"/>
    <property type="evidence" value="ECO:0007669"/>
    <property type="project" value="UniProtKB-SubCell"/>
</dbReference>
<feature type="domain" description="AH" evidence="7">
    <location>
        <begin position="114"/>
        <end position="280"/>
    </location>
</feature>